<dbReference type="InterPro" id="IPR023298">
    <property type="entry name" value="ATPase_P-typ_TM_dom_sf"/>
</dbReference>
<feature type="transmembrane region" description="Helical" evidence="6">
    <location>
        <begin position="85"/>
        <end position="104"/>
    </location>
</feature>
<keyword evidence="2 6" id="KW-0812">Transmembrane</keyword>
<keyword evidence="5 6" id="KW-0472">Membrane</keyword>
<evidence type="ECO:0000256" key="6">
    <source>
        <dbReference type="SAM" id="Phobius"/>
    </source>
</evidence>
<dbReference type="InterPro" id="IPR018303">
    <property type="entry name" value="ATPase_P-typ_P_site"/>
</dbReference>
<accession>A0A9R1XEE0</accession>
<keyword evidence="8" id="KW-1185">Reference proteome</keyword>
<evidence type="ECO:0000313" key="7">
    <source>
        <dbReference type="EMBL" id="KAJ0211390.1"/>
    </source>
</evidence>
<sequence length="249" mass="27431">MIRVDNVTLKKMMEQVDLMAGCKVADGCSTMMVRLSGVAMFIGKIGLLVAVSVLVILLIRFFTGYTEDDEGKVEFITGKTSVKDAMVGVIKIFTVAVAIVYVVVPEGLPLVASILNEKNDIRLSACEMMGSATTICCDKTGTLTLNLGGRDVEVSRSPTEKAILQWGVKLGMNFDVVRSECSVIYASPFNSEKKRGSVAVKRIIVWKQSLYLLLSENSLCFMYVVIWIRKICFSSLTHVNKITIKCDLF</sequence>
<feature type="transmembrane region" description="Helical" evidence="6">
    <location>
        <begin position="210"/>
        <end position="228"/>
    </location>
</feature>
<name>A0A9R1XEE0_LACSA</name>
<keyword evidence="3" id="KW-0460">Magnesium</keyword>
<evidence type="ECO:0000256" key="4">
    <source>
        <dbReference type="ARBA" id="ARBA00022989"/>
    </source>
</evidence>
<evidence type="ECO:0000256" key="3">
    <source>
        <dbReference type="ARBA" id="ARBA00022842"/>
    </source>
</evidence>
<dbReference type="GO" id="GO:0000166">
    <property type="term" value="F:nucleotide binding"/>
    <property type="evidence" value="ECO:0007669"/>
    <property type="project" value="InterPro"/>
</dbReference>
<dbReference type="GO" id="GO:0012505">
    <property type="term" value="C:endomembrane system"/>
    <property type="evidence" value="ECO:0007669"/>
    <property type="project" value="UniProtKB-SubCell"/>
</dbReference>
<reference evidence="7 8" key="1">
    <citation type="journal article" date="2017" name="Nat. Commun.">
        <title>Genome assembly with in vitro proximity ligation data and whole-genome triplication in lettuce.</title>
        <authorList>
            <person name="Reyes-Chin-Wo S."/>
            <person name="Wang Z."/>
            <person name="Yang X."/>
            <person name="Kozik A."/>
            <person name="Arikit S."/>
            <person name="Song C."/>
            <person name="Xia L."/>
            <person name="Froenicke L."/>
            <person name="Lavelle D.O."/>
            <person name="Truco M.J."/>
            <person name="Xia R."/>
            <person name="Zhu S."/>
            <person name="Xu C."/>
            <person name="Xu H."/>
            <person name="Xu X."/>
            <person name="Cox K."/>
            <person name="Korf I."/>
            <person name="Meyers B.C."/>
            <person name="Michelmore R.W."/>
        </authorList>
    </citation>
    <scope>NUCLEOTIDE SEQUENCE [LARGE SCALE GENOMIC DNA]</scope>
    <source>
        <strain evidence="8">cv. Salinas</strain>
        <tissue evidence="7">Seedlings</tissue>
    </source>
</reference>
<comment type="caution">
    <text evidence="7">The sequence shown here is derived from an EMBL/GenBank/DDBJ whole genome shotgun (WGS) entry which is preliminary data.</text>
</comment>
<dbReference type="PROSITE" id="PS00154">
    <property type="entry name" value="ATPASE_E1_E2"/>
    <property type="match status" value="1"/>
</dbReference>
<dbReference type="PANTHER" id="PTHR24093">
    <property type="entry name" value="CATION TRANSPORTING ATPASE"/>
    <property type="match status" value="1"/>
</dbReference>
<dbReference type="PANTHER" id="PTHR24093:SF519">
    <property type="entry name" value="CALCIUM-TRANSPORTING ATPASE"/>
    <property type="match status" value="1"/>
</dbReference>
<dbReference type="SUPFAM" id="SSF81660">
    <property type="entry name" value="Metal cation-transporting ATPase, ATP-binding domain N"/>
    <property type="match status" value="1"/>
</dbReference>
<proteinExistence type="predicted"/>
<dbReference type="Proteomes" id="UP000235145">
    <property type="component" value="Unassembled WGS sequence"/>
</dbReference>
<keyword evidence="4 6" id="KW-1133">Transmembrane helix</keyword>
<evidence type="ECO:0000256" key="2">
    <source>
        <dbReference type="ARBA" id="ARBA00022692"/>
    </source>
</evidence>
<evidence type="ECO:0000256" key="1">
    <source>
        <dbReference type="ARBA" id="ARBA00004370"/>
    </source>
</evidence>
<dbReference type="InterPro" id="IPR023299">
    <property type="entry name" value="ATPase_P-typ_cyto_dom_N"/>
</dbReference>
<evidence type="ECO:0008006" key="9">
    <source>
        <dbReference type="Google" id="ProtNLM"/>
    </source>
</evidence>
<feature type="transmembrane region" description="Helical" evidence="6">
    <location>
        <begin position="41"/>
        <end position="65"/>
    </location>
</feature>
<evidence type="ECO:0000313" key="8">
    <source>
        <dbReference type="Proteomes" id="UP000235145"/>
    </source>
</evidence>
<dbReference type="EMBL" id="NBSK02000004">
    <property type="protein sequence ID" value="KAJ0211390.1"/>
    <property type="molecule type" value="Genomic_DNA"/>
</dbReference>
<dbReference type="Gene3D" id="1.20.1110.10">
    <property type="entry name" value="Calcium-transporting ATPase, transmembrane domain"/>
    <property type="match status" value="1"/>
</dbReference>
<dbReference type="AlphaFoldDB" id="A0A9R1XEE0"/>
<gene>
    <name evidence="7" type="ORF">LSAT_V11C400219350</name>
</gene>
<comment type="subcellular location">
    <subcellularLocation>
        <location evidence="1">Membrane</location>
    </subcellularLocation>
</comment>
<organism evidence="7 8">
    <name type="scientific">Lactuca sativa</name>
    <name type="common">Garden lettuce</name>
    <dbReference type="NCBI Taxonomy" id="4236"/>
    <lineage>
        <taxon>Eukaryota</taxon>
        <taxon>Viridiplantae</taxon>
        <taxon>Streptophyta</taxon>
        <taxon>Embryophyta</taxon>
        <taxon>Tracheophyta</taxon>
        <taxon>Spermatophyta</taxon>
        <taxon>Magnoliopsida</taxon>
        <taxon>eudicotyledons</taxon>
        <taxon>Gunneridae</taxon>
        <taxon>Pentapetalae</taxon>
        <taxon>asterids</taxon>
        <taxon>campanulids</taxon>
        <taxon>Asterales</taxon>
        <taxon>Asteraceae</taxon>
        <taxon>Cichorioideae</taxon>
        <taxon>Cichorieae</taxon>
        <taxon>Lactucinae</taxon>
        <taxon>Lactuca</taxon>
    </lineage>
</organism>
<protein>
    <recommendedName>
        <fullName evidence="9">Cation-transporting P-type ATPase C-terminal domain-containing protein</fullName>
    </recommendedName>
</protein>
<dbReference type="SUPFAM" id="SSF81665">
    <property type="entry name" value="Calcium ATPase, transmembrane domain M"/>
    <property type="match status" value="1"/>
</dbReference>
<evidence type="ECO:0000256" key="5">
    <source>
        <dbReference type="ARBA" id="ARBA00023136"/>
    </source>
</evidence>